<evidence type="ECO:0000313" key="3">
    <source>
        <dbReference type="EMBL" id="GJE93628.1"/>
    </source>
</evidence>
<gene>
    <name evidence="3" type="ORF">PsYK624_097880</name>
</gene>
<keyword evidence="2" id="KW-0732">Signal</keyword>
<feature type="transmembrane region" description="Helical" evidence="1">
    <location>
        <begin position="115"/>
        <end position="134"/>
    </location>
</feature>
<keyword evidence="1" id="KW-0472">Membrane</keyword>
<dbReference type="OrthoDB" id="3265564at2759"/>
<dbReference type="AlphaFoldDB" id="A0A9P3LGD1"/>
<organism evidence="3 4">
    <name type="scientific">Phanerochaete sordida</name>
    <dbReference type="NCBI Taxonomy" id="48140"/>
    <lineage>
        <taxon>Eukaryota</taxon>
        <taxon>Fungi</taxon>
        <taxon>Dikarya</taxon>
        <taxon>Basidiomycota</taxon>
        <taxon>Agaricomycotina</taxon>
        <taxon>Agaricomycetes</taxon>
        <taxon>Polyporales</taxon>
        <taxon>Phanerochaetaceae</taxon>
        <taxon>Phanerochaete</taxon>
    </lineage>
</organism>
<feature type="transmembrane region" description="Helical" evidence="1">
    <location>
        <begin position="169"/>
        <end position="189"/>
    </location>
</feature>
<accession>A0A9P3LGD1</accession>
<keyword evidence="1" id="KW-1133">Transmembrane helix</keyword>
<dbReference type="Proteomes" id="UP000703269">
    <property type="component" value="Unassembled WGS sequence"/>
</dbReference>
<evidence type="ECO:0000256" key="2">
    <source>
        <dbReference type="SAM" id="SignalP"/>
    </source>
</evidence>
<name>A0A9P3LGD1_9APHY</name>
<dbReference type="EMBL" id="BPQB01000033">
    <property type="protein sequence ID" value="GJE93628.1"/>
    <property type="molecule type" value="Genomic_DNA"/>
</dbReference>
<sequence length="204" mass="20334">MFSFKSLAVFSALAFGAMTAAAAPLENGNSILARCGCSSAAGILTTLTDDLSVPVGELKYITASNCTLDVLRPIMGEITTTISASIVEVQGLIGQPAEVILATVDGTAQIAISDLAQLVADLLILVFGAIGVVLNIGGGALAAVLPLLVVVGDVLGCFVALLLNVVGGVAGGLTVAVLGLIGSIVQIILRLNVSVLISVIGIPL</sequence>
<keyword evidence="1" id="KW-0812">Transmembrane</keyword>
<proteinExistence type="predicted"/>
<evidence type="ECO:0000256" key="1">
    <source>
        <dbReference type="SAM" id="Phobius"/>
    </source>
</evidence>
<feature type="signal peptide" evidence="2">
    <location>
        <begin position="1"/>
        <end position="22"/>
    </location>
</feature>
<comment type="caution">
    <text evidence="3">The sequence shown here is derived from an EMBL/GenBank/DDBJ whole genome shotgun (WGS) entry which is preliminary data.</text>
</comment>
<protein>
    <submittedName>
        <fullName evidence="3">Uncharacterized protein</fullName>
    </submittedName>
</protein>
<feature type="chain" id="PRO_5040245322" evidence="2">
    <location>
        <begin position="23"/>
        <end position="204"/>
    </location>
</feature>
<reference evidence="3 4" key="1">
    <citation type="submission" date="2021-08" db="EMBL/GenBank/DDBJ databases">
        <title>Draft Genome Sequence of Phanerochaete sordida strain YK-624.</title>
        <authorList>
            <person name="Mori T."/>
            <person name="Dohra H."/>
            <person name="Suzuki T."/>
            <person name="Kawagishi H."/>
            <person name="Hirai H."/>
        </authorList>
    </citation>
    <scope>NUCLEOTIDE SEQUENCE [LARGE SCALE GENOMIC DNA]</scope>
    <source>
        <strain evidence="3 4">YK-624</strain>
    </source>
</reference>
<keyword evidence="4" id="KW-1185">Reference proteome</keyword>
<evidence type="ECO:0000313" key="4">
    <source>
        <dbReference type="Proteomes" id="UP000703269"/>
    </source>
</evidence>